<evidence type="ECO:0000259" key="3">
    <source>
        <dbReference type="PROSITE" id="PS51186"/>
    </source>
</evidence>
<feature type="domain" description="N-acetyltransferase" evidence="3">
    <location>
        <begin position="1"/>
        <end position="154"/>
    </location>
</feature>
<dbReference type="PROSITE" id="PS51186">
    <property type="entry name" value="GNAT"/>
    <property type="match status" value="1"/>
</dbReference>
<dbReference type="OrthoDB" id="9811979at2"/>
<dbReference type="InterPro" id="IPR000182">
    <property type="entry name" value="GNAT_dom"/>
</dbReference>
<keyword evidence="5" id="KW-1185">Reference proteome</keyword>
<dbReference type="Proteomes" id="UP000252893">
    <property type="component" value="Unassembled WGS sequence"/>
</dbReference>
<dbReference type="PANTHER" id="PTHR43877">
    <property type="entry name" value="AMINOALKYLPHOSPHONATE N-ACETYLTRANSFERASE-RELATED-RELATED"/>
    <property type="match status" value="1"/>
</dbReference>
<dbReference type="Gene3D" id="3.40.630.30">
    <property type="match status" value="1"/>
</dbReference>
<keyword evidence="2" id="KW-0012">Acyltransferase</keyword>
<protein>
    <submittedName>
        <fullName evidence="4">Ribosomal-protein-alanine N-acetyltransferase</fullName>
    </submittedName>
</protein>
<organism evidence="4 5">
    <name type="scientific">Pseudochrobactrum asaccharolyticum</name>
    <dbReference type="NCBI Taxonomy" id="354351"/>
    <lineage>
        <taxon>Bacteria</taxon>
        <taxon>Pseudomonadati</taxon>
        <taxon>Pseudomonadota</taxon>
        <taxon>Alphaproteobacteria</taxon>
        <taxon>Hyphomicrobiales</taxon>
        <taxon>Brucellaceae</taxon>
        <taxon>Pseudochrobactrum</taxon>
    </lineage>
</organism>
<evidence type="ECO:0000313" key="5">
    <source>
        <dbReference type="Proteomes" id="UP000252893"/>
    </source>
</evidence>
<reference evidence="4 5" key="1">
    <citation type="submission" date="2018-06" db="EMBL/GenBank/DDBJ databases">
        <title>Genomic Encyclopedia of Type Strains, Phase IV (KMG-IV): sequencing the most valuable type-strain genomes for metagenomic binning, comparative biology and taxonomic classification.</title>
        <authorList>
            <person name="Goeker M."/>
        </authorList>
    </citation>
    <scope>NUCLEOTIDE SEQUENCE [LARGE SCALE GENOMIC DNA]</scope>
    <source>
        <strain evidence="4 5">DSM 25619</strain>
    </source>
</reference>
<name>A0A366E9W9_9HYPH</name>
<dbReference type="PANTHER" id="PTHR43877:SF2">
    <property type="entry name" value="AMINOALKYLPHOSPHONATE N-ACETYLTRANSFERASE-RELATED"/>
    <property type="match status" value="1"/>
</dbReference>
<comment type="caution">
    <text evidence="4">The sequence shown here is derived from an EMBL/GenBank/DDBJ whole genome shotgun (WGS) entry which is preliminary data.</text>
</comment>
<dbReference type="Pfam" id="PF00583">
    <property type="entry name" value="Acetyltransf_1"/>
    <property type="match status" value="1"/>
</dbReference>
<evidence type="ECO:0000313" key="4">
    <source>
        <dbReference type="EMBL" id="RBO99173.1"/>
    </source>
</evidence>
<dbReference type="SUPFAM" id="SSF55729">
    <property type="entry name" value="Acyl-CoA N-acyltransferases (Nat)"/>
    <property type="match status" value="1"/>
</dbReference>
<dbReference type="InterPro" id="IPR016181">
    <property type="entry name" value="Acyl_CoA_acyltransferase"/>
</dbReference>
<dbReference type="EMBL" id="QNRH01000001">
    <property type="protein sequence ID" value="RBO99173.1"/>
    <property type="molecule type" value="Genomic_DNA"/>
</dbReference>
<dbReference type="GO" id="GO:0016747">
    <property type="term" value="F:acyltransferase activity, transferring groups other than amino-acyl groups"/>
    <property type="evidence" value="ECO:0007669"/>
    <property type="project" value="InterPro"/>
</dbReference>
<evidence type="ECO:0000256" key="1">
    <source>
        <dbReference type="ARBA" id="ARBA00022679"/>
    </source>
</evidence>
<dbReference type="InterPro" id="IPR050832">
    <property type="entry name" value="Bact_Acetyltransf"/>
</dbReference>
<dbReference type="CDD" id="cd04301">
    <property type="entry name" value="NAT_SF"/>
    <property type="match status" value="1"/>
</dbReference>
<dbReference type="RefSeq" id="WP_113943030.1">
    <property type="nucleotide sequence ID" value="NZ_JBHEEG010000005.1"/>
</dbReference>
<proteinExistence type="predicted"/>
<sequence length="157" mass="17719">MQLRQATNADLAVIARIGADAWSSHIFSFETEEPDQRRRAELAFLRSVQDYTDYILVAEQDGVICGWGARDSNQNYISDIWVDPAHHGQGIGTLLVDALLAQIVLLGFQSAEIGTHARNLPAIKLYEKCGFRIIRRYEEWSDSLARVVEKVKMQADL</sequence>
<dbReference type="AlphaFoldDB" id="A0A366E9W9"/>
<accession>A0A366E9W9</accession>
<evidence type="ECO:0000256" key="2">
    <source>
        <dbReference type="ARBA" id="ARBA00023315"/>
    </source>
</evidence>
<gene>
    <name evidence="4" type="ORF">DFR47_101784</name>
</gene>
<keyword evidence="1 4" id="KW-0808">Transferase</keyword>